<evidence type="ECO:0000313" key="6">
    <source>
        <dbReference type="EMBL" id="KAF7113275.1"/>
    </source>
</evidence>
<feature type="region of interest" description="Disordered" evidence="4">
    <location>
        <begin position="10"/>
        <end position="68"/>
    </location>
</feature>
<dbReference type="InterPro" id="IPR058039">
    <property type="entry name" value="At3g05675-like_ankyrin"/>
</dbReference>
<dbReference type="UniPathway" id="UPA00143"/>
<evidence type="ECO:0000256" key="1">
    <source>
        <dbReference type="ARBA" id="ARBA00002668"/>
    </source>
</evidence>
<dbReference type="Proteomes" id="UP000626092">
    <property type="component" value="Unassembled WGS sequence"/>
</dbReference>
<comment type="pathway">
    <text evidence="2">Protein modification; protein ubiquitination.</text>
</comment>
<feature type="domain" description="At3g05675-like ankyrin-like" evidence="5">
    <location>
        <begin position="314"/>
        <end position="552"/>
    </location>
</feature>
<evidence type="ECO:0000259" key="5">
    <source>
        <dbReference type="Pfam" id="PF25553"/>
    </source>
</evidence>
<dbReference type="PANTHER" id="PTHR31060:SF32">
    <property type="entry name" value="BTB_POZ DOMAIN PLANT PROTEIN"/>
    <property type="match status" value="1"/>
</dbReference>
<evidence type="ECO:0000256" key="2">
    <source>
        <dbReference type="ARBA" id="ARBA00004906"/>
    </source>
</evidence>
<dbReference type="PANTHER" id="PTHR31060">
    <property type="entry name" value="OSJNBA0011J08.25 PROTEIN-RELATED"/>
    <property type="match status" value="1"/>
</dbReference>
<gene>
    <name evidence="6" type="ORF">RHSIM_RhsimUnG0139800</name>
</gene>
<accession>A0A834G0L0</accession>
<dbReference type="Pfam" id="PF06232">
    <property type="entry name" value="ATS3"/>
    <property type="match status" value="1"/>
</dbReference>
<proteinExistence type="predicted"/>
<reference evidence="6" key="1">
    <citation type="submission" date="2019-11" db="EMBL/GenBank/DDBJ databases">
        <authorList>
            <person name="Liu Y."/>
            <person name="Hou J."/>
            <person name="Li T.-Q."/>
            <person name="Guan C.-H."/>
            <person name="Wu X."/>
            <person name="Wu H.-Z."/>
            <person name="Ling F."/>
            <person name="Zhang R."/>
            <person name="Shi X.-G."/>
            <person name="Ren J.-P."/>
            <person name="Chen E.-F."/>
            <person name="Sun J.-M."/>
        </authorList>
    </citation>
    <scope>NUCLEOTIDE SEQUENCE</scope>
    <source>
        <strain evidence="6">Adult_tree_wgs_1</strain>
        <tissue evidence="6">Leaves</tissue>
    </source>
</reference>
<dbReference type="OrthoDB" id="2014231at2759"/>
<protein>
    <recommendedName>
        <fullName evidence="5">At3g05675-like ankyrin-like domain-containing protein</fullName>
    </recommendedName>
</protein>
<evidence type="ECO:0000313" key="7">
    <source>
        <dbReference type="Proteomes" id="UP000626092"/>
    </source>
</evidence>
<keyword evidence="3" id="KW-0833">Ubl conjugation pathway</keyword>
<feature type="compositionally biased region" description="Low complexity" evidence="4">
    <location>
        <begin position="28"/>
        <end position="46"/>
    </location>
</feature>
<evidence type="ECO:0000256" key="4">
    <source>
        <dbReference type="SAM" id="MobiDB-lite"/>
    </source>
</evidence>
<dbReference type="GO" id="GO:0016567">
    <property type="term" value="P:protein ubiquitination"/>
    <property type="evidence" value="ECO:0007669"/>
    <property type="project" value="UniProtKB-UniPathway"/>
</dbReference>
<organism evidence="6 7">
    <name type="scientific">Rhododendron simsii</name>
    <name type="common">Sims's rhododendron</name>
    <dbReference type="NCBI Taxonomy" id="118357"/>
    <lineage>
        <taxon>Eukaryota</taxon>
        <taxon>Viridiplantae</taxon>
        <taxon>Streptophyta</taxon>
        <taxon>Embryophyta</taxon>
        <taxon>Tracheophyta</taxon>
        <taxon>Spermatophyta</taxon>
        <taxon>Magnoliopsida</taxon>
        <taxon>eudicotyledons</taxon>
        <taxon>Gunneridae</taxon>
        <taxon>Pentapetalae</taxon>
        <taxon>asterids</taxon>
        <taxon>Ericales</taxon>
        <taxon>Ericaceae</taxon>
        <taxon>Ericoideae</taxon>
        <taxon>Rhodoreae</taxon>
        <taxon>Rhododendron</taxon>
    </lineage>
</organism>
<comment type="caution">
    <text evidence="6">The sequence shown here is derived from an EMBL/GenBank/DDBJ whole genome shotgun (WGS) entry which is preliminary data.</text>
</comment>
<name>A0A834G0L0_RHOSS</name>
<dbReference type="InterPro" id="IPR038920">
    <property type="entry name" value="At3g05675-like"/>
</dbReference>
<keyword evidence="7" id="KW-1185">Reference proteome</keyword>
<dbReference type="InterPro" id="IPR010417">
    <property type="entry name" value="Embryo-specific_ATS3"/>
</dbReference>
<comment type="function">
    <text evidence="1">May act as a substrate-specific adapter of an E3 ubiquitin-protein ligase complex (CUL3-RBX1-BTB) which mediates the ubiquitination and subsequent proteasomal degradation of target proteins.</text>
</comment>
<evidence type="ECO:0000256" key="3">
    <source>
        <dbReference type="ARBA" id="ARBA00022786"/>
    </source>
</evidence>
<dbReference type="Pfam" id="PF25553">
    <property type="entry name" value="BTB-POZ_ANK-like"/>
    <property type="match status" value="1"/>
</dbReference>
<dbReference type="EMBL" id="WJXA01000304">
    <property type="protein sequence ID" value="KAF7113275.1"/>
    <property type="molecule type" value="Genomic_DNA"/>
</dbReference>
<sequence length="768" mass="86741">MIKQGFISDPFLLSPNHSSRSPQPQPQPQLFSLSRGSPLSPNSNSLSPPPTPTRPTLFDMISNDDHTRHSRHSLEARQRVSRVLEAAPFRNPGNWGGFGDVKLSISGRDGFRVSMDVHRRVLADRSRFFAAKLLRGDGIGGEGGGGGGVLHSVEICDCDDVEVYVEAVVLMYCDDLRRKLVGEEVSKVLGLLKCVYIFLMVYQPSIYGGLRDGQSDGLARGWRGHGEATDHLPVSGAVDIGMVVVVLTVVVVSAAIMFDAGIIACLEYLEAVPWSEEEEDKIVTHLTELQLHDSVAEVLKRVSSDSSTSLRADNIFLKLLTGVLEAKDDKARREMKTLISRLLREDASPNKYSNENRLDVSKDTLYHLCHGCLSSLILSLSEATCVDESKKDRGVLMGEIAREADNMQWIVEILIHKKMGDEFVKLWADQKELAVLHSKIPIMYRHEISMITAQLCIAIGRGRILVPRDIRYALLSTWLEALYEDFAWMRRANRSMDKKLVEDGLSQTILTLPLPQQQSILLNWFHRFLNKGDDCPNIQRAFEVWWRRAFVRQNYVFWVLYSKLISANISGLDKLLHLSWASVTAHITINFSSPWSEGGEDLSPQKKENCTYAVTIETTCTKRAGTSSHISLRFGDTKSNEILVKHLNHKHVRWVDPLQPQVLDDVPRKPFQACHVDQFQITGHCVESPICYLYLKLTGNDDWRPGFAQVRALGGARLSSNYFYFRRYLPRHVWHGSDFCDREVTPFGIKYKRKVFVKKTASDEPLLP</sequence>
<dbReference type="SUPFAM" id="SSF49723">
    <property type="entry name" value="Lipase/lipooxygenase domain (PLAT/LH2 domain)"/>
    <property type="match status" value="1"/>
</dbReference>
<dbReference type="InterPro" id="IPR036392">
    <property type="entry name" value="PLAT/LH2_dom_sf"/>
</dbReference>
<dbReference type="AlphaFoldDB" id="A0A834G0L0"/>